<dbReference type="GO" id="GO:0016491">
    <property type="term" value="F:oxidoreductase activity"/>
    <property type="evidence" value="ECO:0007669"/>
    <property type="project" value="UniProtKB-KW"/>
</dbReference>
<evidence type="ECO:0000256" key="1">
    <source>
        <dbReference type="ARBA" id="ARBA00004651"/>
    </source>
</evidence>
<keyword evidence="5 9" id="KW-1133">Transmembrane helix</keyword>
<feature type="compositionally biased region" description="Polar residues" evidence="8">
    <location>
        <begin position="433"/>
        <end position="446"/>
    </location>
</feature>
<dbReference type="EMBL" id="FMJC01000002">
    <property type="protein sequence ID" value="SCM74353.1"/>
    <property type="molecule type" value="Genomic_DNA"/>
</dbReference>
<dbReference type="Pfam" id="PF02665">
    <property type="entry name" value="Nitrate_red_gam"/>
    <property type="match status" value="1"/>
</dbReference>
<reference evidence="12" key="1">
    <citation type="submission" date="2016-08" db="EMBL/GenBank/DDBJ databases">
        <authorList>
            <person name="Seilhamer J.J."/>
        </authorList>
    </citation>
    <scope>NUCLEOTIDE SEQUENCE</scope>
    <source>
        <strain evidence="12">86-1</strain>
    </source>
</reference>
<dbReference type="Gene3D" id="1.20.950.20">
    <property type="entry name" value="Transmembrane di-heme cytochromes, Chain C"/>
    <property type="match status" value="1"/>
</dbReference>
<dbReference type="PANTHER" id="PTHR35038:SF8">
    <property type="entry name" value="C-TYPE POLYHEME CYTOCHROME OMCC"/>
    <property type="match status" value="1"/>
</dbReference>
<dbReference type="RefSeq" id="WP_179981119.1">
    <property type="nucleotide sequence ID" value="NZ_LT608333.1"/>
</dbReference>
<evidence type="ECO:0000256" key="6">
    <source>
        <dbReference type="ARBA" id="ARBA00023002"/>
    </source>
</evidence>
<feature type="domain" description="NarG-like" evidence="10">
    <location>
        <begin position="530"/>
        <end position="654"/>
    </location>
</feature>
<keyword evidence="4" id="KW-0732">Signal</keyword>
<evidence type="ECO:0000256" key="8">
    <source>
        <dbReference type="SAM" id="MobiDB-lite"/>
    </source>
</evidence>
<evidence type="ECO:0000256" key="5">
    <source>
        <dbReference type="ARBA" id="ARBA00022989"/>
    </source>
</evidence>
<feature type="transmembrane region" description="Helical" evidence="9">
    <location>
        <begin position="567"/>
        <end position="587"/>
    </location>
</feature>
<dbReference type="Gene3D" id="1.10.1130.10">
    <property type="entry name" value="Flavocytochrome C3, Chain A"/>
    <property type="match status" value="1"/>
</dbReference>
<feature type="region of interest" description="Disordered" evidence="8">
    <location>
        <begin position="433"/>
        <end position="456"/>
    </location>
</feature>
<dbReference type="InterPro" id="IPR036280">
    <property type="entry name" value="Multihaem_cyt_sf"/>
</dbReference>
<dbReference type="SUPFAM" id="SSF48695">
    <property type="entry name" value="Multiheme cytochromes"/>
    <property type="match status" value="1"/>
</dbReference>
<dbReference type="Gene3D" id="3.90.10.10">
    <property type="entry name" value="Cytochrome C3"/>
    <property type="match status" value="1"/>
</dbReference>
<dbReference type="InterPro" id="IPR023234">
    <property type="entry name" value="NarG-like_domain"/>
</dbReference>
<dbReference type="AlphaFoldDB" id="A0A212L9W0"/>
<organism evidence="12">
    <name type="scientific">uncultured Desulfovibrio sp</name>
    <dbReference type="NCBI Taxonomy" id="167968"/>
    <lineage>
        <taxon>Bacteria</taxon>
        <taxon>Pseudomonadati</taxon>
        <taxon>Thermodesulfobacteriota</taxon>
        <taxon>Desulfovibrionia</taxon>
        <taxon>Desulfovibrionales</taxon>
        <taxon>Desulfovibrionaceae</taxon>
        <taxon>Desulfovibrio</taxon>
        <taxon>environmental samples</taxon>
    </lineage>
</organism>
<comment type="subcellular location">
    <subcellularLocation>
        <location evidence="1">Cell membrane</location>
        <topology evidence="1">Multi-pass membrane protein</topology>
    </subcellularLocation>
</comment>
<keyword evidence="7 9" id="KW-0472">Membrane</keyword>
<proteinExistence type="predicted"/>
<dbReference type="PANTHER" id="PTHR35038">
    <property type="entry name" value="DISSIMILATORY SULFITE REDUCTASE SIRA"/>
    <property type="match status" value="1"/>
</dbReference>
<evidence type="ECO:0000259" key="11">
    <source>
        <dbReference type="Pfam" id="PF14522"/>
    </source>
</evidence>
<feature type="transmembrane region" description="Helical" evidence="9">
    <location>
        <begin position="483"/>
        <end position="504"/>
    </location>
</feature>
<feature type="transmembrane region" description="Helical" evidence="9">
    <location>
        <begin position="403"/>
        <end position="420"/>
    </location>
</feature>
<evidence type="ECO:0000256" key="4">
    <source>
        <dbReference type="ARBA" id="ARBA00022729"/>
    </source>
</evidence>
<dbReference type="Pfam" id="PF14522">
    <property type="entry name" value="Cytochrome_C7"/>
    <property type="match status" value="1"/>
</dbReference>
<feature type="transmembrane region" description="Helical" evidence="9">
    <location>
        <begin position="621"/>
        <end position="639"/>
    </location>
</feature>
<sequence>MKLWFNTRHTAASLPVFLVALLLVLAVCWLRPAAAHAGSSWLIDEMRFHASAHSALSCTDCHTDIAEAAEHPTAKGLNQPGSTAFSAEGCYKCHSEVEAELAQNKHAGKALVKGQDYAQCLTCHNPHYVLGAEARAKGLRKGGNISQSCNVCHEMKKALPLPAADVAACLTCHGLQTGVTQAASGAATASGSGGSAAAQAPQGQATQTQISQATQGQSPQAQAPQAQSRQAQALQPRALCMTCHGPEARDMPGAARMDAQALAAMTHKNMDCLSCHKDAARYPHNKQERVPCLTCHTRHTESVIHDAHSRVSCESCHLQGVTPVLKNGMVVARVDAGPLMAHDMGLPSGTVSCVRCHSPAISAASPAGAGSVGAADAVLPAKSVLCMGCHAGTFTVQDTPSRLGLGIFVLGFAALMLFWFSASNLGKGSLTAASDTQSSADGTGQTHGCPRPEHHGTSENRWLALLVDVLLQRRLYRESRTRWAIHALIFFPFLIRFSWGMLALLGSHQAAAAEWPWLMLAKDWAPTAFIYDVSGLALLAGLVWAALFWRKEKLAAANAPRHDWPALWLLLAITVTGFVQEGMRIALTGMPDGSEWALAGYALASLFGQMTPAELARVYGWGWYAHAIVTAVTVAYMPFSQLRHIVTTPVFLLVQTLRGRH</sequence>
<protein>
    <submittedName>
        <fullName evidence="12">Putative Nitrate reductase gamma subunit</fullName>
    </submittedName>
</protein>
<keyword evidence="6" id="KW-0560">Oxidoreductase</keyword>
<evidence type="ECO:0000256" key="9">
    <source>
        <dbReference type="SAM" id="Phobius"/>
    </source>
</evidence>
<evidence type="ECO:0000313" key="12">
    <source>
        <dbReference type="EMBL" id="SCM74353.1"/>
    </source>
</evidence>
<keyword evidence="2" id="KW-1003">Cell membrane</keyword>
<feature type="region of interest" description="Disordered" evidence="8">
    <location>
        <begin position="185"/>
        <end position="231"/>
    </location>
</feature>
<keyword evidence="3 9" id="KW-0812">Transmembrane</keyword>
<name>A0A212L9W0_9BACT</name>
<evidence type="ECO:0000259" key="10">
    <source>
        <dbReference type="Pfam" id="PF02665"/>
    </source>
</evidence>
<feature type="transmembrane region" description="Helical" evidence="9">
    <location>
        <begin position="524"/>
        <end position="547"/>
    </location>
</feature>
<evidence type="ECO:0000256" key="3">
    <source>
        <dbReference type="ARBA" id="ARBA00022692"/>
    </source>
</evidence>
<dbReference type="InterPro" id="IPR029467">
    <property type="entry name" value="Cyt_c7-like"/>
</dbReference>
<dbReference type="InterPro" id="IPR036197">
    <property type="entry name" value="NarG-like_sf"/>
</dbReference>
<dbReference type="InterPro" id="IPR051829">
    <property type="entry name" value="Multiheme_Cytochr_ET"/>
</dbReference>
<evidence type="ECO:0000256" key="2">
    <source>
        <dbReference type="ARBA" id="ARBA00022475"/>
    </source>
</evidence>
<dbReference type="GO" id="GO:0005886">
    <property type="term" value="C:plasma membrane"/>
    <property type="evidence" value="ECO:0007669"/>
    <property type="project" value="UniProtKB-SubCell"/>
</dbReference>
<dbReference type="CDD" id="cd08168">
    <property type="entry name" value="Cytochrom_C3"/>
    <property type="match status" value="1"/>
</dbReference>
<feature type="domain" description="Cytochrome c7-like" evidence="11">
    <location>
        <begin position="117"/>
        <end position="173"/>
    </location>
</feature>
<accession>A0A212L9W0</accession>
<gene>
    <name evidence="12" type="ORF">KL86DES1_21886</name>
</gene>
<dbReference type="SUPFAM" id="SSF103501">
    <property type="entry name" value="Respiratory nitrate reductase 1 gamma chain"/>
    <property type="match status" value="1"/>
</dbReference>
<evidence type="ECO:0000256" key="7">
    <source>
        <dbReference type="ARBA" id="ARBA00023136"/>
    </source>
</evidence>